<dbReference type="EMBL" id="PKOZ01000003">
    <property type="protein sequence ID" value="PQD95717.1"/>
    <property type="molecule type" value="Genomic_DNA"/>
</dbReference>
<name>A0A2S7N140_9BACI</name>
<dbReference type="InterPro" id="IPR032710">
    <property type="entry name" value="NTF2-like_dom_sf"/>
</dbReference>
<evidence type="ECO:0000313" key="1">
    <source>
        <dbReference type="EMBL" id="PQD95717.1"/>
    </source>
</evidence>
<dbReference type="Proteomes" id="UP000239663">
    <property type="component" value="Unassembled WGS sequence"/>
</dbReference>
<proteinExistence type="predicted"/>
<evidence type="ECO:0000313" key="2">
    <source>
        <dbReference type="Proteomes" id="UP000239663"/>
    </source>
</evidence>
<evidence type="ECO:0008006" key="3">
    <source>
        <dbReference type="Google" id="ProtNLM"/>
    </source>
</evidence>
<dbReference type="AlphaFoldDB" id="A0A2S7N140"/>
<reference evidence="1 2" key="1">
    <citation type="submission" date="2017-12" db="EMBL/GenBank/DDBJ databases">
        <title>Taxonomic description and draft genome of Pradoshia cofamensis Gen. nov., sp. nov., a thermotolerant bacillale isolated from anterior gut of earthworm Eisenia fetida.</title>
        <authorList>
            <person name="Saha T."/>
            <person name="Chakraborty R."/>
        </authorList>
    </citation>
    <scope>NUCLEOTIDE SEQUENCE [LARGE SCALE GENOMIC DNA]</scope>
    <source>
        <strain evidence="1 2">EAG3</strain>
    </source>
</reference>
<sequence length="160" mass="18818">MVAISENIEELAEIKIHSRRQMMENTLLDDFEQFFVEFQRVWNSCHTEEMVERLSPDIAVRWSMADGTVSDWGYKEACLGWAEAFDEYCGHDPKWTFHPLKTALASENEVIAIFWVTFEMDGIPKDVVKLFIQRFRKEESGWKLLREYCESLNPSLVSIK</sequence>
<gene>
    <name evidence="1" type="ORF">CYL18_07435</name>
</gene>
<keyword evidence="2" id="KW-1185">Reference proteome</keyword>
<comment type="caution">
    <text evidence="1">The sequence shown here is derived from an EMBL/GenBank/DDBJ whole genome shotgun (WGS) entry which is preliminary data.</text>
</comment>
<protein>
    <recommendedName>
        <fullName evidence="3">DUF4440 domain-containing protein</fullName>
    </recommendedName>
</protein>
<dbReference type="SUPFAM" id="SSF54427">
    <property type="entry name" value="NTF2-like"/>
    <property type="match status" value="1"/>
</dbReference>
<accession>A0A2S7N140</accession>
<organism evidence="1 2">
    <name type="scientific">Pradoshia eiseniae</name>
    <dbReference type="NCBI Taxonomy" id="2064768"/>
    <lineage>
        <taxon>Bacteria</taxon>
        <taxon>Bacillati</taxon>
        <taxon>Bacillota</taxon>
        <taxon>Bacilli</taxon>
        <taxon>Bacillales</taxon>
        <taxon>Bacillaceae</taxon>
        <taxon>Pradoshia</taxon>
    </lineage>
</organism>